<accession>A0A8B3FF09</accession>
<dbReference type="KEGG" id="ppar:A8F97_17600"/>
<dbReference type="AlphaFoldDB" id="A0A8B3FF09"/>
<dbReference type="Pfam" id="PF24832">
    <property type="entry name" value="DUF7716"/>
    <property type="match status" value="1"/>
</dbReference>
<evidence type="ECO:0000313" key="2">
    <source>
        <dbReference type="EMBL" id="RKO78685.1"/>
    </source>
</evidence>
<sequence>MQIVKKEKIKLSDFIVFVKNNIKIVKEDFCLYCENSDEPLSQDTWCYVDEYPTGDDNGNDVFSDFVVNNDLELLYYGEQFTDVINNVLMQEDEPDIYIIIEALNYYMENDDFLDFDK</sequence>
<comment type="caution">
    <text evidence="2">The sequence shown here is derived from an EMBL/GenBank/DDBJ whole genome shotgun (WGS) entry which is preliminary data.</text>
</comment>
<feature type="domain" description="DUF7716" evidence="1">
    <location>
        <begin position="27"/>
        <end position="115"/>
    </location>
</feature>
<protein>
    <recommendedName>
        <fullName evidence="1">DUF7716 domain-containing protein</fullName>
    </recommendedName>
</protein>
<reference evidence="2 3" key="1">
    <citation type="journal article" date="2018" name="BMC Genomics">
        <title>High genomic variability in the plant pathogenic bacterium Pectobacterium parmentieri deciphered from de novo assembled complete genomes.</title>
        <authorList>
            <person name="Zoledowska S."/>
            <person name="Motyka-Pomagruk A."/>
            <person name="Sledz W."/>
            <person name="Mengoni A."/>
            <person name="Lojkowska E."/>
        </authorList>
    </citation>
    <scope>NUCLEOTIDE SEQUENCE [LARGE SCALE GENOMIC DNA]</scope>
    <source>
        <strain evidence="2 3">IFB5626</strain>
    </source>
</reference>
<evidence type="ECO:0000259" key="1">
    <source>
        <dbReference type="Pfam" id="PF24832"/>
    </source>
</evidence>
<organism evidence="2 3">
    <name type="scientific">Pectobacterium parmentieri</name>
    <dbReference type="NCBI Taxonomy" id="1905730"/>
    <lineage>
        <taxon>Bacteria</taxon>
        <taxon>Pseudomonadati</taxon>
        <taxon>Pseudomonadota</taxon>
        <taxon>Gammaproteobacteria</taxon>
        <taxon>Enterobacterales</taxon>
        <taxon>Pectobacteriaceae</taxon>
        <taxon>Pectobacterium</taxon>
    </lineage>
</organism>
<evidence type="ECO:0000313" key="3">
    <source>
        <dbReference type="Proteomes" id="UP000269665"/>
    </source>
</evidence>
<dbReference type="EMBL" id="PSZG01000001">
    <property type="protein sequence ID" value="RKO78685.1"/>
    <property type="molecule type" value="Genomic_DNA"/>
</dbReference>
<proteinExistence type="predicted"/>
<dbReference type="Proteomes" id="UP000269665">
    <property type="component" value="Unassembled WGS sequence"/>
</dbReference>
<dbReference type="RefSeq" id="WP_033072342.1">
    <property type="nucleotide sequence ID" value="NZ_CP015749.1"/>
</dbReference>
<dbReference type="InterPro" id="IPR056133">
    <property type="entry name" value="DUF7716"/>
</dbReference>
<dbReference type="GeneID" id="45851276"/>
<name>A0A8B3FF09_PECPM</name>
<gene>
    <name evidence="2" type="ORF">C5E00_18815</name>
</gene>
<dbReference type="OrthoDB" id="2082227at2"/>